<dbReference type="OrthoDB" id="26525at2759"/>
<evidence type="ECO:0000313" key="5">
    <source>
        <dbReference type="EMBL" id="KAI5070700.1"/>
    </source>
</evidence>
<evidence type="ECO:0000259" key="4">
    <source>
        <dbReference type="PROSITE" id="PS50222"/>
    </source>
</evidence>
<dbReference type="Pfam" id="PF13405">
    <property type="entry name" value="EF-hand_6"/>
    <property type="match status" value="1"/>
</dbReference>
<feature type="non-terminal residue" evidence="5">
    <location>
        <position position="1"/>
    </location>
</feature>
<keyword evidence="3" id="KW-0812">Transmembrane</keyword>
<gene>
    <name evidence="5" type="ORF">GOP47_0015043</name>
</gene>
<dbReference type="AlphaFoldDB" id="A0A9D4UMV2"/>
<feature type="domain" description="EF-hand" evidence="4">
    <location>
        <begin position="68"/>
        <end position="103"/>
    </location>
</feature>
<dbReference type="PROSITE" id="PS00018">
    <property type="entry name" value="EF_HAND_1"/>
    <property type="match status" value="2"/>
</dbReference>
<evidence type="ECO:0000256" key="2">
    <source>
        <dbReference type="ARBA" id="ARBA00022837"/>
    </source>
</evidence>
<dbReference type="InterPro" id="IPR002048">
    <property type="entry name" value="EF_hand_dom"/>
</dbReference>
<keyword evidence="1" id="KW-0677">Repeat</keyword>
<dbReference type="InterPro" id="IPR050145">
    <property type="entry name" value="Centrin_CML-like"/>
</dbReference>
<sequence length="228" mass="24853">LKTCDYKPSRSLARGTASARALSLFLSAAAAAFLLRMRREMCPPDVSLRHSLQEHLPSWRKRLACELSNPASIEQAFRILDRDGDGEVGSTDLWDFFTDCMHQNMSQEEAKAMVIVADMCSKGSVTLADFRCLVGSSEFGDAVKLAGTASESDVTMDFLWAAFHFLDVDKDGFLSLEDLRNALSSNLAFSDECIDDMLSNAAQGDGGAAKASVAIDFNTFARLIITNT</sequence>
<evidence type="ECO:0000313" key="6">
    <source>
        <dbReference type="Proteomes" id="UP000886520"/>
    </source>
</evidence>
<dbReference type="Pfam" id="PF13202">
    <property type="entry name" value="EF-hand_5"/>
    <property type="match status" value="1"/>
</dbReference>
<dbReference type="SUPFAM" id="SSF47473">
    <property type="entry name" value="EF-hand"/>
    <property type="match status" value="1"/>
</dbReference>
<keyword evidence="3" id="KW-0472">Membrane</keyword>
<protein>
    <recommendedName>
        <fullName evidence="4">EF-hand domain-containing protein</fullName>
    </recommendedName>
</protein>
<dbReference type="InterPro" id="IPR011992">
    <property type="entry name" value="EF-hand-dom_pair"/>
</dbReference>
<organism evidence="5 6">
    <name type="scientific">Adiantum capillus-veneris</name>
    <name type="common">Maidenhair fern</name>
    <dbReference type="NCBI Taxonomy" id="13818"/>
    <lineage>
        <taxon>Eukaryota</taxon>
        <taxon>Viridiplantae</taxon>
        <taxon>Streptophyta</taxon>
        <taxon>Embryophyta</taxon>
        <taxon>Tracheophyta</taxon>
        <taxon>Polypodiopsida</taxon>
        <taxon>Polypodiidae</taxon>
        <taxon>Polypodiales</taxon>
        <taxon>Pteridineae</taxon>
        <taxon>Pteridaceae</taxon>
        <taxon>Vittarioideae</taxon>
        <taxon>Adiantum</taxon>
    </lineage>
</organism>
<dbReference type="Gene3D" id="1.10.238.10">
    <property type="entry name" value="EF-hand"/>
    <property type="match status" value="2"/>
</dbReference>
<dbReference type="PANTHER" id="PTHR23050">
    <property type="entry name" value="CALCIUM BINDING PROTEIN"/>
    <property type="match status" value="1"/>
</dbReference>
<keyword evidence="3" id="KW-1133">Transmembrane helix</keyword>
<name>A0A9D4UMV2_ADICA</name>
<evidence type="ECO:0000256" key="1">
    <source>
        <dbReference type="ARBA" id="ARBA00022737"/>
    </source>
</evidence>
<keyword evidence="2" id="KW-0106">Calcium</keyword>
<dbReference type="SMART" id="SM00054">
    <property type="entry name" value="EFh"/>
    <property type="match status" value="2"/>
</dbReference>
<dbReference type="Proteomes" id="UP000886520">
    <property type="component" value="Chromosome 14"/>
</dbReference>
<evidence type="ECO:0000256" key="3">
    <source>
        <dbReference type="SAM" id="Phobius"/>
    </source>
</evidence>
<dbReference type="InterPro" id="IPR018247">
    <property type="entry name" value="EF_Hand_1_Ca_BS"/>
</dbReference>
<accession>A0A9D4UMV2</accession>
<reference evidence="5" key="1">
    <citation type="submission" date="2021-01" db="EMBL/GenBank/DDBJ databases">
        <title>Adiantum capillus-veneris genome.</title>
        <authorList>
            <person name="Fang Y."/>
            <person name="Liao Q."/>
        </authorList>
    </citation>
    <scope>NUCLEOTIDE SEQUENCE</scope>
    <source>
        <strain evidence="5">H3</strain>
        <tissue evidence="5">Leaf</tissue>
    </source>
</reference>
<comment type="caution">
    <text evidence="5">The sequence shown here is derived from an EMBL/GenBank/DDBJ whole genome shotgun (WGS) entry which is preliminary data.</text>
</comment>
<proteinExistence type="predicted"/>
<dbReference type="PROSITE" id="PS50222">
    <property type="entry name" value="EF_HAND_2"/>
    <property type="match status" value="2"/>
</dbReference>
<feature type="domain" description="EF-hand" evidence="4">
    <location>
        <begin position="154"/>
        <end position="189"/>
    </location>
</feature>
<feature type="transmembrane region" description="Helical" evidence="3">
    <location>
        <begin position="17"/>
        <end position="35"/>
    </location>
</feature>
<dbReference type="EMBL" id="JABFUD020000014">
    <property type="protein sequence ID" value="KAI5070700.1"/>
    <property type="molecule type" value="Genomic_DNA"/>
</dbReference>
<keyword evidence="6" id="KW-1185">Reference proteome</keyword>
<dbReference type="GO" id="GO:0005509">
    <property type="term" value="F:calcium ion binding"/>
    <property type="evidence" value="ECO:0007669"/>
    <property type="project" value="InterPro"/>
</dbReference>